<accession>A0A1I0Q446</accession>
<dbReference type="SUPFAM" id="SSF55486">
    <property type="entry name" value="Metalloproteases ('zincins'), catalytic domain"/>
    <property type="match status" value="1"/>
</dbReference>
<proteinExistence type="predicted"/>
<dbReference type="Pfam" id="PF05547">
    <property type="entry name" value="Peptidase_M6"/>
    <property type="match status" value="1"/>
</dbReference>
<keyword evidence="3" id="KW-0645">Protease</keyword>
<dbReference type="AlphaFoldDB" id="A0A1I0Q446"/>
<dbReference type="EMBL" id="FOIQ01000005">
    <property type="protein sequence ID" value="SEW21565.1"/>
    <property type="molecule type" value="Genomic_DNA"/>
</dbReference>
<feature type="chain" id="PRO_5011657994" evidence="1">
    <location>
        <begin position="22"/>
        <end position="484"/>
    </location>
</feature>
<gene>
    <name evidence="3" type="ORF">SAMN04487850_2208</name>
</gene>
<organism evidence="3 4">
    <name type="scientific">Prevotella aff. ruminicola Tc2-24</name>
    <dbReference type="NCBI Taxonomy" id="81582"/>
    <lineage>
        <taxon>Bacteria</taxon>
        <taxon>Pseudomonadati</taxon>
        <taxon>Bacteroidota</taxon>
        <taxon>Bacteroidia</taxon>
        <taxon>Bacteroidales</taxon>
        <taxon>Prevotellaceae</taxon>
        <taxon>Prevotella</taxon>
    </lineage>
</organism>
<evidence type="ECO:0000256" key="1">
    <source>
        <dbReference type="SAM" id="SignalP"/>
    </source>
</evidence>
<dbReference type="GO" id="GO:0008237">
    <property type="term" value="F:metallopeptidase activity"/>
    <property type="evidence" value="ECO:0007669"/>
    <property type="project" value="UniProtKB-KW"/>
</dbReference>
<name>A0A1I0Q446_9BACT</name>
<dbReference type="PANTHER" id="PTHR41775:SF1">
    <property type="entry name" value="PEPTIDASE M6-LIKE DOMAIN-CONTAINING PROTEIN"/>
    <property type="match status" value="1"/>
</dbReference>
<reference evidence="3 4" key="1">
    <citation type="submission" date="2016-10" db="EMBL/GenBank/DDBJ databases">
        <authorList>
            <person name="de Groot N.N."/>
        </authorList>
    </citation>
    <scope>NUCLEOTIDE SEQUENCE [LARGE SCALE GENOMIC DNA]</scope>
    <source>
        <strain evidence="3 4">TC2-24</strain>
    </source>
</reference>
<dbReference type="Proteomes" id="UP000199373">
    <property type="component" value="Unassembled WGS sequence"/>
</dbReference>
<protein>
    <submittedName>
        <fullName evidence="3">M6 family metalloprotease domain-containing protein</fullName>
    </submittedName>
</protein>
<keyword evidence="3" id="KW-0482">Metalloprotease</keyword>
<feature type="signal peptide" evidence="1">
    <location>
        <begin position="1"/>
        <end position="21"/>
    </location>
</feature>
<dbReference type="InterPro" id="IPR008757">
    <property type="entry name" value="Peptidase_M6-like_domain"/>
</dbReference>
<dbReference type="NCBIfam" id="TIGR03296">
    <property type="entry name" value="M6dom_TIGR03296"/>
    <property type="match status" value="1"/>
</dbReference>
<dbReference type="PANTHER" id="PTHR41775">
    <property type="entry name" value="SECRETED PROTEIN-RELATED"/>
    <property type="match status" value="1"/>
</dbReference>
<evidence type="ECO:0000313" key="3">
    <source>
        <dbReference type="EMBL" id="SEW21565.1"/>
    </source>
</evidence>
<keyword evidence="3" id="KW-0378">Hydrolase</keyword>
<dbReference type="RefSeq" id="WP_091916621.1">
    <property type="nucleotide sequence ID" value="NZ_FOIQ01000005.1"/>
</dbReference>
<evidence type="ECO:0000313" key="4">
    <source>
        <dbReference type="Proteomes" id="UP000199373"/>
    </source>
</evidence>
<feature type="domain" description="Peptidase M6-like" evidence="2">
    <location>
        <begin position="97"/>
        <end position="265"/>
    </location>
</feature>
<keyword evidence="1" id="KW-0732">Signal</keyword>
<keyword evidence="4" id="KW-1185">Reference proteome</keyword>
<evidence type="ECO:0000259" key="2">
    <source>
        <dbReference type="Pfam" id="PF05547"/>
    </source>
</evidence>
<dbReference type="GO" id="GO:0006508">
    <property type="term" value="P:proteolysis"/>
    <property type="evidence" value="ECO:0007669"/>
    <property type="project" value="UniProtKB-KW"/>
</dbReference>
<sequence length="484" mass="54589">MKRRLLTIGALVLLVALASSAQERLCFERVPCVHGEGMAQRATTRGLPPFYQDWNPLRVYRQAVILVQYADMAFSMSDPKTYYHELLNVSSSNTRGGVGCAADYFRDQSRGQFNAQFDVIGPVKVSHSAQNIRSYAEDACREALKKAVDSLHVDFSPYDWDGDNSIEQIAFIMSGYGANGGGSAFSKYVWPNTTLLSNEKVTEKLNVRQFSISAEMWFNGHPCGIGTFCHEYSHCLGLPDIYPTSGDDFSQVDEWDLMDGGNYTAWGWCPPNYSALERSLLGWLTFEEITGPMTVADLKPVDRGGKAYKIVKQGDEFYVLENRQQSGWDSYLPGKGLLIAHVYFDQNAWRYNTVNAYTPKRYDLLHADGMDYEAWELYVKAKGLTAYVDTEKRLCRRHLSTSPYPLLTDTLEVHECADLPLPLTNIQLSADGRISFEVVTTGMNLAPVLSQGEGDWYDLQGRRLQGRPQRRGIYIHKGKKESIR</sequence>